<accession>A0A0V1PR17</accession>
<feature type="transmembrane region" description="Helical" evidence="6">
    <location>
        <begin position="184"/>
        <end position="204"/>
    </location>
</feature>
<feature type="transmembrane region" description="Helical" evidence="6">
    <location>
        <begin position="444"/>
        <end position="464"/>
    </location>
</feature>
<dbReference type="InterPro" id="IPR020846">
    <property type="entry name" value="MFS_dom"/>
</dbReference>
<feature type="transmembrane region" description="Helical" evidence="6">
    <location>
        <begin position="322"/>
        <end position="342"/>
    </location>
</feature>
<feature type="transmembrane region" description="Helical" evidence="6">
    <location>
        <begin position="128"/>
        <end position="147"/>
    </location>
</feature>
<feature type="transmembrane region" description="Helical" evidence="6">
    <location>
        <begin position="43"/>
        <end position="61"/>
    </location>
</feature>
<feature type="transmembrane region" description="Helical" evidence="6">
    <location>
        <begin position="378"/>
        <end position="399"/>
    </location>
</feature>
<dbReference type="GeneID" id="26842787"/>
<reference evidence="8 9" key="1">
    <citation type="submission" date="2015-11" db="EMBL/GenBank/DDBJ databases">
        <title>The genome of Debaryomyces fabryi.</title>
        <authorList>
            <person name="Tafer H."/>
            <person name="Lopandic K."/>
        </authorList>
    </citation>
    <scope>NUCLEOTIDE SEQUENCE [LARGE SCALE GENOMIC DNA]</scope>
    <source>
        <strain evidence="8 9">CBS 789</strain>
    </source>
</reference>
<dbReference type="OrthoDB" id="2962993at2759"/>
<feature type="transmembrane region" description="Helical" evidence="6">
    <location>
        <begin position="354"/>
        <end position="372"/>
    </location>
</feature>
<evidence type="ECO:0000256" key="2">
    <source>
        <dbReference type="ARBA" id="ARBA00022448"/>
    </source>
</evidence>
<evidence type="ECO:0000313" key="9">
    <source>
        <dbReference type="Proteomes" id="UP000054251"/>
    </source>
</evidence>
<feature type="domain" description="Major facilitator superfamily (MFS) profile" evidence="7">
    <location>
        <begin position="51"/>
        <end position="469"/>
    </location>
</feature>
<dbReference type="PANTHER" id="PTHR43791:SF51">
    <property type="entry name" value="MAJOR FACILITATOR SUPERFAMILY (MFS) PROFILE DOMAIN-CONTAINING PROTEIN"/>
    <property type="match status" value="1"/>
</dbReference>
<evidence type="ECO:0000256" key="5">
    <source>
        <dbReference type="ARBA" id="ARBA00023136"/>
    </source>
</evidence>
<sequence>MDTAQEKKRELSIKELSIDNIEGYDEILYRARDKFDYTHERKLLRRIDLRIMPLLILLYLFKNLDVNNASYVKTMNVGTGTNVLDELDMSVNDWAWISTIYTIPFVLFEIPSSLMLKKSTPRVHQFRIAFLWGATLACHAAVKNMAGILSLRFLLGMFEAGMFPGALSQLAYWYRPDEITIRMAFLGVLGQFSSILTAFITYGFQFADGKGGLSGWQWVFLIEGLLTILCSFFLLAFLPNFPSDANFLTADEQEFIMARLPKNSPRASDKNFNKEDIKKALKRPLTYSFTCLKTFQNLGGYGLSFWLPSIVQSFGFTSANKAQLLSIPPAVLAIFSGIFFSWVSDKGYVSKPYITLFSLSLAIPSFIFLTVITNRAVLYTFICIATMVSSADGSVLTSWMQQSLIYSTDVMFCFAFTNSWAQIGGIIGPQIFRSEYAPRYTLPYGISLMFLGIALISLAVTWNLTNTVEKQTRRIKKLRLQEISKGNDGKVIYEDVIVDSK</sequence>
<dbReference type="Pfam" id="PF07690">
    <property type="entry name" value="MFS_1"/>
    <property type="match status" value="1"/>
</dbReference>
<dbReference type="EMBL" id="LMYN01000278">
    <property type="protein sequence ID" value="KRZ98462.1"/>
    <property type="molecule type" value="Genomic_DNA"/>
</dbReference>
<feature type="transmembrane region" description="Helical" evidence="6">
    <location>
        <begin position="411"/>
        <end position="432"/>
    </location>
</feature>
<dbReference type="InterPro" id="IPR011701">
    <property type="entry name" value="MFS"/>
</dbReference>
<comment type="subcellular location">
    <subcellularLocation>
        <location evidence="1">Membrane</location>
        <topology evidence="1">Multi-pass membrane protein</topology>
    </subcellularLocation>
</comment>
<dbReference type="Proteomes" id="UP000054251">
    <property type="component" value="Unassembled WGS sequence"/>
</dbReference>
<evidence type="ECO:0000256" key="4">
    <source>
        <dbReference type="ARBA" id="ARBA00022989"/>
    </source>
</evidence>
<dbReference type="GO" id="GO:0016020">
    <property type="term" value="C:membrane"/>
    <property type="evidence" value="ECO:0007669"/>
    <property type="project" value="UniProtKB-SubCell"/>
</dbReference>
<evidence type="ECO:0000259" key="7">
    <source>
        <dbReference type="PROSITE" id="PS50850"/>
    </source>
</evidence>
<gene>
    <name evidence="8" type="ORF">AC631_05778</name>
</gene>
<feature type="transmembrane region" description="Helical" evidence="6">
    <location>
        <begin position="216"/>
        <end position="238"/>
    </location>
</feature>
<keyword evidence="2" id="KW-0813">Transport</keyword>
<proteinExistence type="predicted"/>
<dbReference type="AlphaFoldDB" id="A0A0V1PR17"/>
<dbReference type="GO" id="GO:0022857">
    <property type="term" value="F:transmembrane transporter activity"/>
    <property type="evidence" value="ECO:0007669"/>
    <property type="project" value="InterPro"/>
</dbReference>
<keyword evidence="3 6" id="KW-0812">Transmembrane</keyword>
<organism evidence="8 9">
    <name type="scientific">Debaryomyces fabryi</name>
    <dbReference type="NCBI Taxonomy" id="58627"/>
    <lineage>
        <taxon>Eukaryota</taxon>
        <taxon>Fungi</taxon>
        <taxon>Dikarya</taxon>
        <taxon>Ascomycota</taxon>
        <taxon>Saccharomycotina</taxon>
        <taxon>Pichiomycetes</taxon>
        <taxon>Debaryomycetaceae</taxon>
        <taxon>Debaryomyces</taxon>
    </lineage>
</organism>
<dbReference type="SUPFAM" id="SSF103473">
    <property type="entry name" value="MFS general substrate transporter"/>
    <property type="match status" value="1"/>
</dbReference>
<evidence type="ECO:0000256" key="3">
    <source>
        <dbReference type="ARBA" id="ARBA00022692"/>
    </source>
</evidence>
<dbReference type="PROSITE" id="PS50850">
    <property type="entry name" value="MFS"/>
    <property type="match status" value="1"/>
</dbReference>
<evidence type="ECO:0000256" key="6">
    <source>
        <dbReference type="SAM" id="Phobius"/>
    </source>
</evidence>
<name>A0A0V1PR17_9ASCO</name>
<feature type="transmembrane region" description="Helical" evidence="6">
    <location>
        <begin position="153"/>
        <end position="172"/>
    </location>
</feature>
<protein>
    <recommendedName>
        <fullName evidence="7">Major facilitator superfamily (MFS) profile domain-containing protein</fullName>
    </recommendedName>
</protein>
<dbReference type="PANTHER" id="PTHR43791">
    <property type="entry name" value="PERMEASE-RELATED"/>
    <property type="match status" value="1"/>
</dbReference>
<dbReference type="InterPro" id="IPR036259">
    <property type="entry name" value="MFS_trans_sf"/>
</dbReference>
<keyword evidence="5 6" id="KW-0472">Membrane</keyword>
<feature type="transmembrane region" description="Helical" evidence="6">
    <location>
        <begin position="94"/>
        <end position="116"/>
    </location>
</feature>
<evidence type="ECO:0000313" key="8">
    <source>
        <dbReference type="EMBL" id="KRZ98462.1"/>
    </source>
</evidence>
<dbReference type="RefSeq" id="XP_015464565.1">
    <property type="nucleotide sequence ID" value="XM_015614607.1"/>
</dbReference>
<keyword evidence="4 6" id="KW-1133">Transmembrane helix</keyword>
<keyword evidence="9" id="KW-1185">Reference proteome</keyword>
<dbReference type="Gene3D" id="1.20.1250.20">
    <property type="entry name" value="MFS general substrate transporter like domains"/>
    <property type="match status" value="2"/>
</dbReference>
<comment type="caution">
    <text evidence="8">The sequence shown here is derived from an EMBL/GenBank/DDBJ whole genome shotgun (WGS) entry which is preliminary data.</text>
</comment>
<evidence type="ECO:0000256" key="1">
    <source>
        <dbReference type="ARBA" id="ARBA00004141"/>
    </source>
</evidence>